<dbReference type="InterPro" id="IPR011933">
    <property type="entry name" value="Double_TM_dom"/>
</dbReference>
<reference evidence="5" key="1">
    <citation type="submission" date="2019-01" db="EMBL/GenBank/DDBJ databases">
        <title>Anaerobic oxidation of ethane by archaea from a marine hydrocarbon seep.</title>
        <authorList>
            <person name="Musat F."/>
        </authorList>
    </citation>
    <scope>NUCLEOTIDE SEQUENCE [LARGE SCALE GENOMIC DNA]</scope>
</reference>
<accession>A0A8B3S068</accession>
<dbReference type="PANTHER" id="PTHR37464">
    <property type="entry name" value="BLL2463 PROTEIN"/>
    <property type="match status" value="1"/>
</dbReference>
<dbReference type="Proteomes" id="UP000291831">
    <property type="component" value="Unassembled WGS sequence"/>
</dbReference>
<dbReference type="Pfam" id="PF24157">
    <property type="entry name" value="DUF7408"/>
    <property type="match status" value="1"/>
</dbReference>
<evidence type="ECO:0000313" key="4">
    <source>
        <dbReference type="EMBL" id="RZB29074.1"/>
    </source>
</evidence>
<dbReference type="EMBL" id="RPGO01000033">
    <property type="protein sequence ID" value="RZB29074.1"/>
    <property type="molecule type" value="Genomic_DNA"/>
</dbReference>
<keyword evidence="1" id="KW-1133">Transmembrane helix</keyword>
<feature type="domain" description="Aerotolerance regulator N-terminal" evidence="2">
    <location>
        <begin position="8"/>
        <end position="84"/>
    </location>
</feature>
<organism evidence="4 5">
    <name type="scientific">Candidatus Argoarchaeum ethanivorans</name>
    <dbReference type="NCBI Taxonomy" id="2608793"/>
    <lineage>
        <taxon>Archaea</taxon>
        <taxon>Methanobacteriati</taxon>
        <taxon>Methanobacteriota</taxon>
        <taxon>Stenosarchaea group</taxon>
        <taxon>Methanomicrobia</taxon>
        <taxon>Methanosarcinales</taxon>
        <taxon>Methanosarcinales incertae sedis</taxon>
        <taxon>GOM Arc I cluster</taxon>
        <taxon>Candidatus Argoarchaeum</taxon>
    </lineage>
</organism>
<feature type="transmembrane region" description="Helical" evidence="1">
    <location>
        <begin position="12"/>
        <end position="30"/>
    </location>
</feature>
<dbReference type="InterPro" id="IPR029062">
    <property type="entry name" value="Class_I_gatase-like"/>
</dbReference>
<dbReference type="AlphaFoldDB" id="A0A8B3S068"/>
<name>A0A8B3S068_9EURY</name>
<dbReference type="SUPFAM" id="SSF52317">
    <property type="entry name" value="Class I glutamine amidotransferase-like"/>
    <property type="match status" value="1"/>
</dbReference>
<protein>
    <recommendedName>
        <fullName evidence="6">Aerotolerance regulator N-terminal domain-containing protein</fullName>
    </recommendedName>
</protein>
<dbReference type="InterPro" id="IPR055831">
    <property type="entry name" value="DUF7408"/>
</dbReference>
<dbReference type="SUPFAM" id="SSF53300">
    <property type="entry name" value="vWA-like"/>
    <property type="match status" value="1"/>
</dbReference>
<feature type="domain" description="DUF7408" evidence="3">
    <location>
        <begin position="361"/>
        <end position="493"/>
    </location>
</feature>
<proteinExistence type="predicted"/>
<dbReference type="InterPro" id="IPR036465">
    <property type="entry name" value="vWFA_dom_sf"/>
</dbReference>
<gene>
    <name evidence="4" type="ORF">AEth_01678</name>
</gene>
<feature type="transmembrane region" description="Helical" evidence="1">
    <location>
        <begin position="66"/>
        <end position="87"/>
    </location>
</feature>
<evidence type="ECO:0000313" key="5">
    <source>
        <dbReference type="Proteomes" id="UP000291831"/>
    </source>
</evidence>
<dbReference type="Pfam" id="PF07584">
    <property type="entry name" value="BatA"/>
    <property type="match status" value="1"/>
</dbReference>
<evidence type="ECO:0000256" key="1">
    <source>
        <dbReference type="SAM" id="Phobius"/>
    </source>
</evidence>
<keyword evidence="1" id="KW-0472">Membrane</keyword>
<dbReference type="PANTHER" id="PTHR37464:SF1">
    <property type="entry name" value="BLL2463 PROTEIN"/>
    <property type="match status" value="1"/>
</dbReference>
<evidence type="ECO:0000259" key="3">
    <source>
        <dbReference type="Pfam" id="PF24157"/>
    </source>
</evidence>
<evidence type="ECO:0000259" key="2">
    <source>
        <dbReference type="Pfam" id="PF07584"/>
    </source>
</evidence>
<comment type="caution">
    <text evidence="4">The sequence shown here is derived from an EMBL/GenBank/DDBJ whole genome shotgun (WGS) entry which is preliminary data.</text>
</comment>
<keyword evidence="1" id="KW-0812">Transmembrane</keyword>
<sequence length="613" mass="67385">MVFGLPLNFANVAGLFALLSIIPLIILYLLRPKPRVIKIPSVMFLFDAEKEKKRFSTIRRFIKDPLFLLQLLVLILLAIAVAEPFVLAEDDAGCGHTVIVLDASASMQADGRFDKAITEAGKFLSKKNTIILAENIPVVILRESPKQTASEELSQLTKHACEADLSSAILLATKYLGEGGRIVVISDFSYFIGDNPEVVAGIARGSGIDVQLVPVSGGRENAGIVDGWFAGTDYNIIVHNYNEQDKVITLTVTTNNKEVLTKTRTINPQSSEPFVIQHLPEGKTIITLAPGDDFLVDNVAHIIIPSALKKNVLHVSDSDGESPSLVALRLFEPAVKTEQVSPDSLDALEFSDYGIVILTKTSQVDELTNYVKSGGVLVVLASEGLKNSDLLPVTLRGIANRTTLNILSENPLTENLDSNIEITRHLEAIARQGAIVLAEAGDESPIVAYWNIGRGSVIYIGFTEPGKNPYDPLNPEVWNSFHATPAYPLFWQNLIEWSAGSIDINEFNLRAGTVKQYSTPVTIKTPTSNIITETVLFDEVGFYTMPKGEVAVNLYSKDESDITETMNLTIEETRIRYAPGITEIPKELDKYLIVAGILFILLELYYLRWRGEL</sequence>
<dbReference type="Gene3D" id="3.40.50.880">
    <property type="match status" value="1"/>
</dbReference>
<dbReference type="NCBIfam" id="TIGR02226">
    <property type="entry name" value="two_anch"/>
    <property type="match status" value="1"/>
</dbReference>
<evidence type="ECO:0008006" key="6">
    <source>
        <dbReference type="Google" id="ProtNLM"/>
    </source>
</evidence>
<dbReference type="InterPro" id="IPR024163">
    <property type="entry name" value="Aerotolerance_reg_N"/>
</dbReference>